<organism evidence="7 8">
    <name type="scientific">Hymenobacter antarcticus</name>
    <dbReference type="NCBI Taxonomy" id="486270"/>
    <lineage>
        <taxon>Bacteria</taxon>
        <taxon>Pseudomonadati</taxon>
        <taxon>Bacteroidota</taxon>
        <taxon>Cytophagia</taxon>
        <taxon>Cytophagales</taxon>
        <taxon>Hymenobacteraceae</taxon>
        <taxon>Hymenobacter</taxon>
    </lineage>
</organism>
<evidence type="ECO:0000256" key="3">
    <source>
        <dbReference type="ARBA" id="ARBA00012918"/>
    </source>
</evidence>
<accession>A0ABP7PUL7</accession>
<evidence type="ECO:0000256" key="4">
    <source>
        <dbReference type="ARBA" id="ARBA00022801"/>
    </source>
</evidence>
<evidence type="ECO:0000256" key="5">
    <source>
        <dbReference type="ARBA" id="ARBA00049534"/>
    </source>
</evidence>
<dbReference type="SUPFAM" id="SSF56601">
    <property type="entry name" value="beta-lactamase/transpeptidase-like"/>
    <property type="match status" value="1"/>
</dbReference>
<dbReference type="Gene3D" id="3.40.710.10">
    <property type="entry name" value="DD-peptidase/beta-lactamase superfamily"/>
    <property type="match status" value="1"/>
</dbReference>
<dbReference type="EMBL" id="BAABDI010000009">
    <property type="protein sequence ID" value="GAA3971372.1"/>
    <property type="molecule type" value="Genomic_DNA"/>
</dbReference>
<proteinExistence type="inferred from homology"/>
<dbReference type="PANTHER" id="PTHR12544">
    <property type="entry name" value="GLUTAMINASE"/>
    <property type="match status" value="1"/>
</dbReference>
<gene>
    <name evidence="7" type="ORF">GCM10022407_16480</name>
</gene>
<dbReference type="Pfam" id="PF04960">
    <property type="entry name" value="Glutaminase"/>
    <property type="match status" value="1"/>
</dbReference>
<feature type="compositionally biased region" description="Basic residues" evidence="6">
    <location>
        <begin position="175"/>
        <end position="192"/>
    </location>
</feature>
<evidence type="ECO:0000256" key="1">
    <source>
        <dbReference type="ARBA" id="ARBA00011076"/>
    </source>
</evidence>
<comment type="caution">
    <text evidence="7">The sequence shown here is derived from an EMBL/GenBank/DDBJ whole genome shotgun (WGS) entry which is preliminary data.</text>
</comment>
<sequence length="212" mass="23365">MNPEQFAVAICTVNGQQFALGESDVRFCLQSTCKPINYTPALEELGEKKGHQHIGREPSGYSFNTITLNDNGLPHNPLINAGAIRCCSLIRRERPAADRFDYVPDAGQQLSGGSRPGFNNAVCLSERETADRNNSLAYFMREKGGLPQQARQPAPDSGILLPALLHRADDPQAGHHGRHCSQRQRVPPHRRVQLPTPDRENRALARVSARSA</sequence>
<keyword evidence="4" id="KW-0378">Hydrolase</keyword>
<protein>
    <recommendedName>
        <fullName evidence="3">glutaminase</fullName>
        <ecNumber evidence="3">3.5.1.2</ecNumber>
    </recommendedName>
</protein>
<name>A0ABP7PUL7_9BACT</name>
<comment type="subunit">
    <text evidence="2">Homotetramer.</text>
</comment>
<dbReference type="EC" id="3.5.1.2" evidence="3"/>
<comment type="similarity">
    <text evidence="1">Belongs to the glutaminase family.</text>
</comment>
<dbReference type="Proteomes" id="UP001501556">
    <property type="component" value="Unassembled WGS sequence"/>
</dbReference>
<reference evidence="8" key="1">
    <citation type="journal article" date="2019" name="Int. J. Syst. Evol. Microbiol.">
        <title>The Global Catalogue of Microorganisms (GCM) 10K type strain sequencing project: providing services to taxonomists for standard genome sequencing and annotation.</title>
        <authorList>
            <consortium name="The Broad Institute Genomics Platform"/>
            <consortium name="The Broad Institute Genome Sequencing Center for Infectious Disease"/>
            <person name="Wu L."/>
            <person name="Ma J."/>
        </authorList>
    </citation>
    <scope>NUCLEOTIDE SEQUENCE [LARGE SCALE GENOMIC DNA]</scope>
    <source>
        <strain evidence="8">JCM 17217</strain>
    </source>
</reference>
<evidence type="ECO:0000256" key="6">
    <source>
        <dbReference type="SAM" id="MobiDB-lite"/>
    </source>
</evidence>
<keyword evidence="8" id="KW-1185">Reference proteome</keyword>
<dbReference type="InterPro" id="IPR012338">
    <property type="entry name" value="Beta-lactam/transpept-like"/>
</dbReference>
<evidence type="ECO:0000256" key="2">
    <source>
        <dbReference type="ARBA" id="ARBA00011881"/>
    </source>
</evidence>
<feature type="region of interest" description="Disordered" evidence="6">
    <location>
        <begin position="169"/>
        <end position="212"/>
    </location>
</feature>
<comment type="catalytic activity">
    <reaction evidence="5">
        <text>L-glutamine + H2O = L-glutamate + NH4(+)</text>
        <dbReference type="Rhea" id="RHEA:15889"/>
        <dbReference type="ChEBI" id="CHEBI:15377"/>
        <dbReference type="ChEBI" id="CHEBI:28938"/>
        <dbReference type="ChEBI" id="CHEBI:29985"/>
        <dbReference type="ChEBI" id="CHEBI:58359"/>
        <dbReference type="EC" id="3.5.1.2"/>
    </reaction>
</comment>
<dbReference type="InterPro" id="IPR015868">
    <property type="entry name" value="Glutaminase"/>
</dbReference>
<evidence type="ECO:0000313" key="7">
    <source>
        <dbReference type="EMBL" id="GAA3971372.1"/>
    </source>
</evidence>
<dbReference type="PANTHER" id="PTHR12544:SF29">
    <property type="entry name" value="GLUTAMINASE"/>
    <property type="match status" value="1"/>
</dbReference>
<evidence type="ECO:0000313" key="8">
    <source>
        <dbReference type="Proteomes" id="UP001501556"/>
    </source>
</evidence>